<gene>
    <name evidence="2" type="ORF">VZ94_10505</name>
</gene>
<name>A0A0F3IIK6_9GAMM</name>
<proteinExistence type="predicted"/>
<dbReference type="Proteomes" id="UP000033684">
    <property type="component" value="Unassembled WGS sequence"/>
</dbReference>
<dbReference type="Gene3D" id="3.90.1150.40">
    <property type="entry name" value="Protein of unknown function DUF2002"/>
    <property type="match status" value="1"/>
</dbReference>
<evidence type="ECO:0000313" key="2">
    <source>
        <dbReference type="EMBL" id="KJV06556.1"/>
    </source>
</evidence>
<keyword evidence="3" id="KW-1185">Reference proteome</keyword>
<dbReference type="Pfam" id="PF13391">
    <property type="entry name" value="HNH_2"/>
    <property type="match status" value="1"/>
</dbReference>
<evidence type="ECO:0000259" key="1">
    <source>
        <dbReference type="Pfam" id="PF13391"/>
    </source>
</evidence>
<reference evidence="2 3" key="2">
    <citation type="journal article" date="2016" name="Microb. Ecol.">
        <title>Genome Characteristics of a Novel Type I Methanotroph (Sn10-6) Isolated from a Flooded Indian Rice Field.</title>
        <authorList>
            <person name="Rahalkar M.C."/>
            <person name="Pandit P.S."/>
            <person name="Dhakephalkar P.K."/>
            <person name="Pore S."/>
            <person name="Arora P."/>
            <person name="Kapse N."/>
        </authorList>
    </citation>
    <scope>NUCLEOTIDE SEQUENCE [LARGE SCALE GENOMIC DNA]</scope>
    <source>
        <strain evidence="2 3">Sn10-6</strain>
    </source>
</reference>
<comment type="caution">
    <text evidence="2">The sequence shown here is derived from an EMBL/GenBank/DDBJ whole genome shotgun (WGS) entry which is preliminary data.</text>
</comment>
<dbReference type="Pfam" id="PF09400">
    <property type="entry name" value="DUF2002"/>
    <property type="match status" value="1"/>
</dbReference>
<accession>A0A0F3IIK6</accession>
<evidence type="ECO:0000313" key="3">
    <source>
        <dbReference type="Proteomes" id="UP000033684"/>
    </source>
</evidence>
<organism evidence="2 3">
    <name type="scientific">Methylocucumis oryzae</name>
    <dbReference type="NCBI Taxonomy" id="1632867"/>
    <lineage>
        <taxon>Bacteria</taxon>
        <taxon>Pseudomonadati</taxon>
        <taxon>Pseudomonadota</taxon>
        <taxon>Gammaproteobacteria</taxon>
        <taxon>Methylococcales</taxon>
        <taxon>Methylococcaceae</taxon>
        <taxon>Methylocucumis</taxon>
    </lineage>
</organism>
<dbReference type="AlphaFoldDB" id="A0A0F3IIK6"/>
<dbReference type="InterPro" id="IPR018994">
    <property type="entry name" value="DUF2002"/>
</dbReference>
<dbReference type="InterPro" id="IPR003615">
    <property type="entry name" value="HNH_nuc"/>
</dbReference>
<reference evidence="3" key="1">
    <citation type="submission" date="2015-03" db="EMBL/GenBank/DDBJ databases">
        <title>Draft genome sequence of a novel methanotroph (Sn10-6) isolated from flooded ricefield rhizosphere in India.</title>
        <authorList>
            <person name="Pandit P.S."/>
            <person name="Pore S.D."/>
            <person name="Arora P."/>
            <person name="Kapse N.G."/>
            <person name="Dhakephalkar P.K."/>
            <person name="Rahalkar M.C."/>
        </authorList>
    </citation>
    <scope>NUCLEOTIDE SEQUENCE [LARGE SCALE GENOMIC DNA]</scope>
    <source>
        <strain evidence="3">Sn10-6</strain>
    </source>
</reference>
<dbReference type="RefSeq" id="WP_045779201.1">
    <property type="nucleotide sequence ID" value="NZ_LAJX01000102.1"/>
</dbReference>
<dbReference type="SUPFAM" id="SSF159894">
    <property type="entry name" value="YgaC/TfoX-N like"/>
    <property type="match status" value="1"/>
</dbReference>
<dbReference type="EMBL" id="LAJX01000102">
    <property type="protein sequence ID" value="KJV06556.1"/>
    <property type="molecule type" value="Genomic_DNA"/>
</dbReference>
<feature type="domain" description="HNH nuclease" evidence="1">
    <location>
        <begin position="170"/>
        <end position="222"/>
    </location>
</feature>
<sequence length="270" mass="30592">MLTSNEIARLLESIGCTKKHETQYAIGYTLPSTDQYIYVNKKAGENYSGLVIHPRHQSFRDNLMATYGVQSQQKYIHKSNMKMFPKKQNKGKKEICYGMPFGFDSEAAFRNFIEQLLTHPIAYFCNELEEIKEAEGQLENLPTTEKESVINSRVGQGLFRKQLIDLWGACSVTSCPAIPLLKASHIKPWRDSNNVERLDVFNGFLLTPNLDSSFDTGLITFDNTGAIVISSALDVASRGILGIHPGLVIKDIKKENLPYLEYHRNYVYQS</sequence>
<dbReference type="OrthoDB" id="529575at2"/>
<protein>
    <recommendedName>
        <fullName evidence="1">HNH nuclease domain-containing protein</fullName>
    </recommendedName>
</protein>